<keyword evidence="2" id="KW-1185">Reference proteome</keyword>
<protein>
    <submittedName>
        <fullName evidence="1">Uncharacterized protein</fullName>
    </submittedName>
</protein>
<name>T1GE96_MEGSC</name>
<dbReference type="EnsemblMetazoa" id="MESCA001654-RA">
    <property type="protein sequence ID" value="MESCA001654-PA"/>
    <property type="gene ID" value="MESCA001654"/>
</dbReference>
<reference evidence="1" key="2">
    <citation type="submission" date="2015-06" db="UniProtKB">
        <authorList>
            <consortium name="EnsemblMetazoa"/>
        </authorList>
    </citation>
    <scope>IDENTIFICATION</scope>
</reference>
<dbReference type="Proteomes" id="UP000015102">
    <property type="component" value="Unassembled WGS sequence"/>
</dbReference>
<evidence type="ECO:0000313" key="1">
    <source>
        <dbReference type="EnsemblMetazoa" id="MESCA001654-PA"/>
    </source>
</evidence>
<accession>T1GE96</accession>
<organism evidence="1 2">
    <name type="scientific">Megaselia scalaris</name>
    <name type="common">Humpbacked fly</name>
    <name type="synonym">Phora scalaris</name>
    <dbReference type="NCBI Taxonomy" id="36166"/>
    <lineage>
        <taxon>Eukaryota</taxon>
        <taxon>Metazoa</taxon>
        <taxon>Ecdysozoa</taxon>
        <taxon>Arthropoda</taxon>
        <taxon>Hexapoda</taxon>
        <taxon>Insecta</taxon>
        <taxon>Pterygota</taxon>
        <taxon>Neoptera</taxon>
        <taxon>Endopterygota</taxon>
        <taxon>Diptera</taxon>
        <taxon>Brachycera</taxon>
        <taxon>Muscomorpha</taxon>
        <taxon>Platypezoidea</taxon>
        <taxon>Phoridae</taxon>
        <taxon>Megaseliini</taxon>
        <taxon>Megaselia</taxon>
    </lineage>
</organism>
<proteinExistence type="predicted"/>
<sequence>MRATKEAFQNKRRGVVKLARPVEKVLRGRKPSAEKIFNNFFLRQMTLQDTSSCVKTAEGVSEKFQTLRGFQQGDALSCSFFNI</sequence>
<dbReference type="AlphaFoldDB" id="T1GE96"/>
<reference evidence="2" key="1">
    <citation type="submission" date="2013-02" db="EMBL/GenBank/DDBJ databases">
        <authorList>
            <person name="Hughes D."/>
        </authorList>
    </citation>
    <scope>NUCLEOTIDE SEQUENCE</scope>
    <source>
        <strain>Durham</strain>
        <strain evidence="2">NC isolate 2 -- Noor lab</strain>
    </source>
</reference>
<evidence type="ECO:0000313" key="2">
    <source>
        <dbReference type="Proteomes" id="UP000015102"/>
    </source>
</evidence>
<dbReference type="EMBL" id="CAQQ02033144">
    <property type="status" value="NOT_ANNOTATED_CDS"/>
    <property type="molecule type" value="Genomic_DNA"/>
</dbReference>
<dbReference type="HOGENOM" id="CLU_2545219_0_0_1"/>